<protein>
    <submittedName>
        <fullName evidence="2">Uncharacterized protein</fullName>
    </submittedName>
</protein>
<dbReference type="EMBL" id="KN833811">
    <property type="protein sequence ID" value="KIK18152.1"/>
    <property type="molecule type" value="Genomic_DNA"/>
</dbReference>
<accession>A0A0C9Z6U9</accession>
<sequence length="367" mass="41466">MSVSGYESDDSQDSLTWLSSQDLPSDFTNGHTSPVPVDHAKGVWGWQRKTLPLELVEQIFDFFFLENKAFEDIRPFSMASTQFRTVALRRYMSTLRIYSKGQLVSYTLMHYSIASRGSPHAYSGFDWVKHLVACSSALMTSRWQPHLFRDLRSMHISLAEDGSRIQGSILNRILSKPTLPVMASRLTSLKMTGLWRIDVDLLSTVAKTFPGLTDLHLSCSENLDTSCCWLCYEESSMAVIHSPIPDHYANVKTLTNAFAEALRPLIRLVHLHLGIFLSDEDMVDAHGEHYDSPQEYERALFAFTAENKPDKPVTTLSQSEVSNRESEENISCTNDEEDPEHNLEHRLRGANPRTGSKFSNGKEAEIG</sequence>
<evidence type="ECO:0000313" key="3">
    <source>
        <dbReference type="Proteomes" id="UP000054018"/>
    </source>
</evidence>
<reference evidence="3" key="2">
    <citation type="submission" date="2015-01" db="EMBL/GenBank/DDBJ databases">
        <title>Evolutionary Origins and Diversification of the Mycorrhizal Mutualists.</title>
        <authorList>
            <consortium name="DOE Joint Genome Institute"/>
            <consortium name="Mycorrhizal Genomics Consortium"/>
            <person name="Kohler A."/>
            <person name="Kuo A."/>
            <person name="Nagy L.G."/>
            <person name="Floudas D."/>
            <person name="Copeland A."/>
            <person name="Barry K.W."/>
            <person name="Cichocki N."/>
            <person name="Veneault-Fourrey C."/>
            <person name="LaButti K."/>
            <person name="Lindquist E.A."/>
            <person name="Lipzen A."/>
            <person name="Lundell T."/>
            <person name="Morin E."/>
            <person name="Murat C."/>
            <person name="Riley R."/>
            <person name="Ohm R."/>
            <person name="Sun H."/>
            <person name="Tunlid A."/>
            <person name="Henrissat B."/>
            <person name="Grigoriev I.V."/>
            <person name="Hibbett D.S."/>
            <person name="Martin F."/>
        </authorList>
    </citation>
    <scope>NUCLEOTIDE SEQUENCE [LARGE SCALE GENOMIC DNA]</scope>
    <source>
        <strain evidence="3">441</strain>
    </source>
</reference>
<evidence type="ECO:0000256" key="1">
    <source>
        <dbReference type="SAM" id="MobiDB-lite"/>
    </source>
</evidence>
<feature type="region of interest" description="Disordered" evidence="1">
    <location>
        <begin position="310"/>
        <end position="367"/>
    </location>
</feature>
<organism evidence="2 3">
    <name type="scientific">Pisolithus microcarpus 441</name>
    <dbReference type="NCBI Taxonomy" id="765257"/>
    <lineage>
        <taxon>Eukaryota</taxon>
        <taxon>Fungi</taxon>
        <taxon>Dikarya</taxon>
        <taxon>Basidiomycota</taxon>
        <taxon>Agaricomycotina</taxon>
        <taxon>Agaricomycetes</taxon>
        <taxon>Agaricomycetidae</taxon>
        <taxon>Boletales</taxon>
        <taxon>Sclerodermatineae</taxon>
        <taxon>Pisolithaceae</taxon>
        <taxon>Pisolithus</taxon>
    </lineage>
</organism>
<name>A0A0C9Z6U9_9AGAM</name>
<keyword evidence="3" id="KW-1185">Reference proteome</keyword>
<proteinExistence type="predicted"/>
<gene>
    <name evidence="2" type="ORF">PISMIDRAFT_14551</name>
</gene>
<reference evidence="2 3" key="1">
    <citation type="submission" date="2014-04" db="EMBL/GenBank/DDBJ databases">
        <authorList>
            <consortium name="DOE Joint Genome Institute"/>
            <person name="Kuo A."/>
            <person name="Kohler A."/>
            <person name="Costa M.D."/>
            <person name="Nagy L.G."/>
            <person name="Floudas D."/>
            <person name="Copeland A."/>
            <person name="Barry K.W."/>
            <person name="Cichocki N."/>
            <person name="Veneault-Fourrey C."/>
            <person name="LaButti K."/>
            <person name="Lindquist E.A."/>
            <person name="Lipzen A."/>
            <person name="Lundell T."/>
            <person name="Morin E."/>
            <person name="Murat C."/>
            <person name="Sun H."/>
            <person name="Tunlid A."/>
            <person name="Henrissat B."/>
            <person name="Grigoriev I.V."/>
            <person name="Hibbett D.S."/>
            <person name="Martin F."/>
            <person name="Nordberg H.P."/>
            <person name="Cantor M.N."/>
            <person name="Hua S.X."/>
        </authorList>
    </citation>
    <scope>NUCLEOTIDE SEQUENCE [LARGE SCALE GENOMIC DNA]</scope>
    <source>
        <strain evidence="2 3">441</strain>
    </source>
</reference>
<dbReference type="AlphaFoldDB" id="A0A0C9Z6U9"/>
<dbReference type="HOGENOM" id="CLU_754624_0_0_1"/>
<evidence type="ECO:0000313" key="2">
    <source>
        <dbReference type="EMBL" id="KIK18152.1"/>
    </source>
</evidence>
<dbReference type="OrthoDB" id="3159295at2759"/>
<dbReference type="Proteomes" id="UP000054018">
    <property type="component" value="Unassembled WGS sequence"/>
</dbReference>